<evidence type="ECO:0000313" key="2">
    <source>
        <dbReference type="EMBL" id="VDP13296.1"/>
    </source>
</evidence>
<gene>
    <name evidence="2" type="ORF">SBAD_LOCUS7488</name>
</gene>
<reference evidence="4" key="1">
    <citation type="submission" date="2016-06" db="UniProtKB">
        <authorList>
            <consortium name="WormBaseParasite"/>
        </authorList>
    </citation>
    <scope>IDENTIFICATION</scope>
</reference>
<sequence length="612" mass="70880">MAKFLVLRCKTLLRLTDAAPVIVFPFRCFSVDVYPAEDRDFSESNHFRNYIRRLNDVLELDIKRQRISRSDLFRKTFREVMLRLDQAKKEGYSHTQMGLNEVISSLASLMVSKSLKPEEILHIVHLVVYNLPPFTRSTAAFACLGGEVLKVMSKCDFSEAPVHVVYEWINLMIIFDIMNRGATGQLLYRSLVQRVASFSDVEFVVLMSRFWQQKVFPKTLQPLVETEIVKRFYRFSLMDIALISLAYFRTLQKIANTDIISQIASRLFESLDEQRADSVVVTAIFKELRFVESSELLRHVPRIIRRFANLPLDTFTIQTWVHAALFCTRTCFFEESFAKGLCTKVASNIHAVRSKDASFVLHYLAMFDYDQPLSNANDSDSEATVFRFLLNHFDTGQFRMEIEDFPEVLTSALRCAAIRNLYPRALLSLVFSEKYFRRYREAQRHFFPDLDLFFVDGSCAIDQPDHLIPRLDYTMLLEFRHSKKSKLPNFSTDGKRIAAFQNLSAALVAKFNCAPSAIYCGQVLPHIFSSDILLKVKNGQLMNVNVELSWRPYTRAELTVPADETWIVILVKRINTCRLYTFHWLGPIVARKRQLLSLGYRIIEVSFARLPI</sequence>
<evidence type="ECO:0000256" key="1">
    <source>
        <dbReference type="SAM" id="SignalP"/>
    </source>
</evidence>
<dbReference type="WBParaSite" id="SBAD_0000777201-mRNA-1">
    <property type="protein sequence ID" value="SBAD_0000777201-mRNA-1"/>
    <property type="gene ID" value="SBAD_0000777201"/>
</dbReference>
<dbReference type="OrthoDB" id="424572at2759"/>
<keyword evidence="3" id="KW-1185">Reference proteome</keyword>
<evidence type="ECO:0000313" key="4">
    <source>
        <dbReference type="WBParaSite" id="SBAD_0000777201-mRNA-1"/>
    </source>
</evidence>
<keyword evidence="1" id="KW-0732">Signal</keyword>
<accession>A0A183IV41</accession>
<reference evidence="2 3" key="2">
    <citation type="submission" date="2018-11" db="EMBL/GenBank/DDBJ databases">
        <authorList>
            <consortium name="Pathogen Informatics"/>
        </authorList>
    </citation>
    <scope>NUCLEOTIDE SEQUENCE [LARGE SCALE GENOMIC DNA]</scope>
</reference>
<dbReference type="EMBL" id="UZAM01010670">
    <property type="protein sequence ID" value="VDP13296.1"/>
    <property type="molecule type" value="Genomic_DNA"/>
</dbReference>
<dbReference type="AlphaFoldDB" id="A0A183IV41"/>
<feature type="chain" id="PRO_5043140272" evidence="1">
    <location>
        <begin position="19"/>
        <end position="612"/>
    </location>
</feature>
<protein>
    <submittedName>
        <fullName evidence="4">RAP domain-containing protein</fullName>
    </submittedName>
</protein>
<feature type="signal peptide" evidence="1">
    <location>
        <begin position="1"/>
        <end position="18"/>
    </location>
</feature>
<proteinExistence type="predicted"/>
<evidence type="ECO:0000313" key="3">
    <source>
        <dbReference type="Proteomes" id="UP000270296"/>
    </source>
</evidence>
<name>A0A183IV41_9BILA</name>
<organism evidence="4">
    <name type="scientific">Soboliphyme baturini</name>
    <dbReference type="NCBI Taxonomy" id="241478"/>
    <lineage>
        <taxon>Eukaryota</taxon>
        <taxon>Metazoa</taxon>
        <taxon>Ecdysozoa</taxon>
        <taxon>Nematoda</taxon>
        <taxon>Enoplea</taxon>
        <taxon>Dorylaimia</taxon>
        <taxon>Dioctophymatida</taxon>
        <taxon>Dioctophymatoidea</taxon>
        <taxon>Soboliphymatidae</taxon>
        <taxon>Soboliphyme</taxon>
    </lineage>
</organism>
<dbReference type="Proteomes" id="UP000270296">
    <property type="component" value="Unassembled WGS sequence"/>
</dbReference>